<reference evidence="1 2" key="1">
    <citation type="submission" date="2021-06" db="EMBL/GenBank/DDBJ databases">
        <title>Caerostris extrusa draft genome.</title>
        <authorList>
            <person name="Kono N."/>
            <person name="Arakawa K."/>
        </authorList>
    </citation>
    <scope>NUCLEOTIDE SEQUENCE [LARGE SCALE GENOMIC DNA]</scope>
</reference>
<evidence type="ECO:0000313" key="1">
    <source>
        <dbReference type="EMBL" id="GIY72181.1"/>
    </source>
</evidence>
<dbReference type="Proteomes" id="UP001054945">
    <property type="component" value="Unassembled WGS sequence"/>
</dbReference>
<protein>
    <submittedName>
        <fullName evidence="1">Uncharacterized protein</fullName>
    </submittedName>
</protein>
<name>A0AAV4VQV3_CAEEX</name>
<sequence length="97" mass="11323">MKYIYLTLNLSEFRQNKNPPSTRIPHHSRPLTKWTFVSARDGQPFDRFFPGWTDDRWHRADEIVHTSQCSGADIPFGRLVFRLPHTPTVKTDGPTTK</sequence>
<keyword evidence="2" id="KW-1185">Reference proteome</keyword>
<comment type="caution">
    <text evidence="1">The sequence shown here is derived from an EMBL/GenBank/DDBJ whole genome shotgun (WGS) entry which is preliminary data.</text>
</comment>
<organism evidence="1 2">
    <name type="scientific">Caerostris extrusa</name>
    <name type="common">Bark spider</name>
    <name type="synonym">Caerostris bankana</name>
    <dbReference type="NCBI Taxonomy" id="172846"/>
    <lineage>
        <taxon>Eukaryota</taxon>
        <taxon>Metazoa</taxon>
        <taxon>Ecdysozoa</taxon>
        <taxon>Arthropoda</taxon>
        <taxon>Chelicerata</taxon>
        <taxon>Arachnida</taxon>
        <taxon>Araneae</taxon>
        <taxon>Araneomorphae</taxon>
        <taxon>Entelegynae</taxon>
        <taxon>Araneoidea</taxon>
        <taxon>Araneidae</taxon>
        <taxon>Caerostris</taxon>
    </lineage>
</organism>
<dbReference type="EMBL" id="BPLR01014910">
    <property type="protein sequence ID" value="GIY72181.1"/>
    <property type="molecule type" value="Genomic_DNA"/>
</dbReference>
<accession>A0AAV4VQV3</accession>
<proteinExistence type="predicted"/>
<dbReference type="AlphaFoldDB" id="A0AAV4VQV3"/>
<gene>
    <name evidence="1" type="ORF">CEXT_647031</name>
</gene>
<evidence type="ECO:0000313" key="2">
    <source>
        <dbReference type="Proteomes" id="UP001054945"/>
    </source>
</evidence>